<accession>A0A0E9RPT6</accession>
<sequence>MRGETRLPLPMCSTHLDDARQPFCVRMSTTHQLTWRGR</sequence>
<name>A0A0E9RPT6_ANGAN</name>
<reference evidence="1" key="1">
    <citation type="submission" date="2014-11" db="EMBL/GenBank/DDBJ databases">
        <authorList>
            <person name="Amaro Gonzalez C."/>
        </authorList>
    </citation>
    <scope>NUCLEOTIDE SEQUENCE</scope>
</reference>
<protein>
    <submittedName>
        <fullName evidence="1">Uncharacterized protein</fullName>
    </submittedName>
</protein>
<reference evidence="1" key="2">
    <citation type="journal article" date="2015" name="Fish Shellfish Immunol.">
        <title>Early steps in the European eel (Anguilla anguilla)-Vibrio vulnificus interaction in the gills: Role of the RtxA13 toxin.</title>
        <authorList>
            <person name="Callol A."/>
            <person name="Pajuelo D."/>
            <person name="Ebbesson L."/>
            <person name="Teles M."/>
            <person name="MacKenzie S."/>
            <person name="Amaro C."/>
        </authorList>
    </citation>
    <scope>NUCLEOTIDE SEQUENCE</scope>
</reference>
<evidence type="ECO:0000313" key="1">
    <source>
        <dbReference type="EMBL" id="JAH30415.1"/>
    </source>
</evidence>
<proteinExistence type="predicted"/>
<organism evidence="1">
    <name type="scientific">Anguilla anguilla</name>
    <name type="common">European freshwater eel</name>
    <name type="synonym">Muraena anguilla</name>
    <dbReference type="NCBI Taxonomy" id="7936"/>
    <lineage>
        <taxon>Eukaryota</taxon>
        <taxon>Metazoa</taxon>
        <taxon>Chordata</taxon>
        <taxon>Craniata</taxon>
        <taxon>Vertebrata</taxon>
        <taxon>Euteleostomi</taxon>
        <taxon>Actinopterygii</taxon>
        <taxon>Neopterygii</taxon>
        <taxon>Teleostei</taxon>
        <taxon>Anguilliformes</taxon>
        <taxon>Anguillidae</taxon>
        <taxon>Anguilla</taxon>
    </lineage>
</organism>
<dbReference type="EMBL" id="GBXM01078162">
    <property type="protein sequence ID" value="JAH30415.1"/>
    <property type="molecule type" value="Transcribed_RNA"/>
</dbReference>
<dbReference type="AlphaFoldDB" id="A0A0E9RPT6"/>